<dbReference type="EMBL" id="VTEH01000006">
    <property type="protein sequence ID" value="TYR75555.1"/>
    <property type="molecule type" value="Genomic_DNA"/>
</dbReference>
<dbReference type="AlphaFoldDB" id="A0A5D4KFP4"/>
<gene>
    <name evidence="1" type="ORF">FZC79_10315</name>
</gene>
<accession>A0A5D4KFP4</accession>
<organism evidence="1 2">
    <name type="scientific">Rossellomorea vietnamensis</name>
    <dbReference type="NCBI Taxonomy" id="218284"/>
    <lineage>
        <taxon>Bacteria</taxon>
        <taxon>Bacillati</taxon>
        <taxon>Bacillota</taxon>
        <taxon>Bacilli</taxon>
        <taxon>Bacillales</taxon>
        <taxon>Bacillaceae</taxon>
        <taxon>Rossellomorea</taxon>
    </lineage>
</organism>
<proteinExistence type="predicted"/>
<dbReference type="Proteomes" id="UP000323317">
    <property type="component" value="Unassembled WGS sequence"/>
</dbReference>
<evidence type="ECO:0000313" key="2">
    <source>
        <dbReference type="Proteomes" id="UP000323317"/>
    </source>
</evidence>
<sequence>MTEFEKNLQAVREVFVDYPKRYENNETQLKRIDQEIQDILHVIELNNFNAAIGYKLSKELQKARQERRRIKDELEMMDPIKELLAFPKPTEKNISKTIGSVRQVITKHGARTYRMRIREDLQEMI</sequence>
<reference evidence="1 2" key="1">
    <citation type="submission" date="2019-08" db="EMBL/GenBank/DDBJ databases">
        <title>Bacillus genomes from the desert of Cuatro Cienegas, Coahuila.</title>
        <authorList>
            <person name="Olmedo-Alvarez G."/>
        </authorList>
    </citation>
    <scope>NUCLEOTIDE SEQUENCE [LARGE SCALE GENOMIC DNA]</scope>
    <source>
        <strain evidence="1 2">CH40_1T</strain>
    </source>
</reference>
<protein>
    <submittedName>
        <fullName evidence="1">Uncharacterized protein</fullName>
    </submittedName>
</protein>
<evidence type="ECO:0000313" key="1">
    <source>
        <dbReference type="EMBL" id="TYR75555.1"/>
    </source>
</evidence>
<name>A0A5D4KFP4_9BACI</name>
<dbReference type="RefSeq" id="WP_148946732.1">
    <property type="nucleotide sequence ID" value="NZ_VTEH01000006.1"/>
</dbReference>
<comment type="caution">
    <text evidence="1">The sequence shown here is derived from an EMBL/GenBank/DDBJ whole genome shotgun (WGS) entry which is preliminary data.</text>
</comment>